<dbReference type="GO" id="GO:0005886">
    <property type="term" value="C:plasma membrane"/>
    <property type="evidence" value="ECO:0007669"/>
    <property type="project" value="TreeGrafter"/>
</dbReference>
<evidence type="ECO:0000256" key="2">
    <source>
        <dbReference type="ARBA" id="ARBA00022741"/>
    </source>
</evidence>
<dbReference type="RefSeq" id="WP_014449836.1">
    <property type="nucleotide sequence ID" value="NC_017094.1"/>
</dbReference>
<dbReference type="PANTHER" id="PTHR30258:SF2">
    <property type="entry name" value="COMG OPERON PROTEIN 1"/>
    <property type="match status" value="1"/>
</dbReference>
<dbReference type="PANTHER" id="PTHR30258">
    <property type="entry name" value="TYPE II SECRETION SYSTEM PROTEIN GSPE-RELATED"/>
    <property type="match status" value="1"/>
</dbReference>
<sequence>MAGDNLKEQILSLMVPSIDGSNLKNQLSLAEWLGPQGENQDELWKKWANIQNYPYLTEFSLDSMEPELLANLPIGFLKQHLLLPTHHIEQKRTIQLILGSPKSFFAIEPVKTILREQDPDIRFDFALMSPSKLLTLINNAYERYTQSQTSEVLSGVSTETEEMKDLSSIQETIDLLDAKDDAPMIRLANSILAQSIRQKASDIHIEPFEKDLMVRYRVDGVLFNVLSIPQKIQSGLVSRFKLMANLNIAEKRLPQDGRIRIKTGGRDIDIRVSTLPVRHGERVVLRILEQGTLLLPLSSIGFDDHDLSTLAGLIRLTHGIILVTGPTGAGKTTTLYAILNTINSPDKNIITIEDPVEYQLQGIGQIQVNPKIQLTFATGLRSILRQDPDVILIGEIRDGETAEIAIQASLTGHLVFSTLHTNDAPSAITRLIDMGTEPFLISTSVKAVIAQRLVRKICPDCRESYIPEGIELYRIGITQDQLPPEGLFRGKGCVRCMNTGYRGRQGIYELLIIDPEIAQLINLKTDTATIRNRAKEKGMTTLLEDGKRKILLGITTTEEVLRVALSEVSVEQ</sequence>
<comment type="similarity">
    <text evidence="1">Belongs to the GSP E family.</text>
</comment>
<proteinExistence type="inferred from homology"/>
<name>I0IQ02_LEPFC</name>
<dbReference type="GO" id="GO:0008564">
    <property type="term" value="F:protein-exporting ATPase activity"/>
    <property type="evidence" value="ECO:0007669"/>
    <property type="project" value="UniProtKB-EC"/>
</dbReference>
<dbReference type="Gene3D" id="3.40.50.300">
    <property type="entry name" value="P-loop containing nucleotide triphosphate hydrolases"/>
    <property type="match status" value="1"/>
</dbReference>
<evidence type="ECO:0000313" key="6">
    <source>
        <dbReference type="EMBL" id="BAM07351.1"/>
    </source>
</evidence>
<keyword evidence="3" id="KW-0067">ATP-binding</keyword>
<dbReference type="InterPro" id="IPR001482">
    <property type="entry name" value="T2SS/T4SS_dom"/>
</dbReference>
<dbReference type="InterPro" id="IPR013369">
    <property type="entry name" value="T2SS_GspE"/>
</dbReference>
<dbReference type="GO" id="GO:0015628">
    <property type="term" value="P:protein secretion by the type II secretion system"/>
    <property type="evidence" value="ECO:0007669"/>
    <property type="project" value="InterPro"/>
</dbReference>
<dbReference type="Proteomes" id="UP000007382">
    <property type="component" value="Chromosome"/>
</dbReference>
<dbReference type="KEGG" id="lfc:LFE_1671"/>
<reference evidence="6 7" key="1">
    <citation type="journal article" date="2012" name="J. Bacteriol.">
        <title>Complete Genome Sequence of Leptospirillum ferrooxidans Strain C2-3, Isolated from a Fresh Volcanic Ash Deposit on the Island of Miyake, Japan.</title>
        <authorList>
            <person name="Fujimura R."/>
            <person name="Sato Y."/>
            <person name="Nishizawa T."/>
            <person name="Oshima K."/>
            <person name="Kim S.-W."/>
            <person name="Hattori M."/>
            <person name="Kamijo T."/>
            <person name="Ohta H."/>
        </authorList>
    </citation>
    <scope>NUCLEOTIDE SEQUENCE [LARGE SCALE GENOMIC DNA]</scope>
    <source>
        <strain evidence="6 7">C2-3</strain>
    </source>
</reference>
<keyword evidence="7" id="KW-1185">Reference proteome</keyword>
<dbReference type="GO" id="GO:0016887">
    <property type="term" value="F:ATP hydrolysis activity"/>
    <property type="evidence" value="ECO:0007669"/>
    <property type="project" value="TreeGrafter"/>
</dbReference>
<evidence type="ECO:0000259" key="5">
    <source>
        <dbReference type="PROSITE" id="PS00662"/>
    </source>
</evidence>
<dbReference type="EMBL" id="AP012342">
    <property type="protein sequence ID" value="BAM07351.1"/>
    <property type="molecule type" value="Genomic_DNA"/>
</dbReference>
<dbReference type="GO" id="GO:0015627">
    <property type="term" value="C:type II protein secretion system complex"/>
    <property type="evidence" value="ECO:0007669"/>
    <property type="project" value="InterPro"/>
</dbReference>
<dbReference type="AlphaFoldDB" id="I0IQ02"/>
<dbReference type="Gene3D" id="3.30.450.90">
    <property type="match status" value="1"/>
</dbReference>
<dbReference type="HOGENOM" id="CLU_013446_10_3_0"/>
<dbReference type="STRING" id="1162668.LFE_1671"/>
<dbReference type="PROSITE" id="PS00662">
    <property type="entry name" value="T2SP_E"/>
    <property type="match status" value="1"/>
</dbReference>
<gene>
    <name evidence="6" type="ordered locus">LFE_1671</name>
</gene>
<feature type="domain" description="Bacterial type II secretion system protein E" evidence="5">
    <location>
        <begin position="384"/>
        <end position="398"/>
    </location>
</feature>
<keyword evidence="2" id="KW-0547">Nucleotide-binding</keyword>
<accession>I0IQ02</accession>
<dbReference type="CDD" id="cd01129">
    <property type="entry name" value="PulE-GspE-like"/>
    <property type="match status" value="1"/>
</dbReference>
<evidence type="ECO:0000256" key="1">
    <source>
        <dbReference type="ARBA" id="ARBA00006611"/>
    </source>
</evidence>
<dbReference type="PATRIC" id="fig|1162668.3.peg.1990"/>
<protein>
    <recommendedName>
        <fullName evidence="4">protein-secreting ATPase</fullName>
        <ecNumber evidence="4">7.4.2.8</ecNumber>
    </recommendedName>
</protein>
<evidence type="ECO:0000313" key="7">
    <source>
        <dbReference type="Proteomes" id="UP000007382"/>
    </source>
</evidence>
<dbReference type="SUPFAM" id="SSF52540">
    <property type="entry name" value="P-loop containing nucleoside triphosphate hydrolases"/>
    <property type="match status" value="1"/>
</dbReference>
<dbReference type="FunFam" id="3.40.50.300:FF:000398">
    <property type="entry name" value="Type IV pilus assembly ATPase PilB"/>
    <property type="match status" value="1"/>
</dbReference>
<evidence type="ECO:0000256" key="3">
    <source>
        <dbReference type="ARBA" id="ARBA00022840"/>
    </source>
</evidence>
<dbReference type="SMART" id="SM00382">
    <property type="entry name" value="AAA"/>
    <property type="match status" value="1"/>
</dbReference>
<dbReference type="GO" id="GO:0005524">
    <property type="term" value="F:ATP binding"/>
    <property type="evidence" value="ECO:0007669"/>
    <property type="project" value="UniProtKB-KW"/>
</dbReference>
<dbReference type="eggNOG" id="COG2804">
    <property type="taxonomic scope" value="Bacteria"/>
</dbReference>
<dbReference type="EC" id="7.4.2.8" evidence="4"/>
<dbReference type="FunFam" id="3.30.450.90:FF:000001">
    <property type="entry name" value="Type II secretion system ATPase GspE"/>
    <property type="match status" value="1"/>
</dbReference>
<dbReference type="InterPro" id="IPR003593">
    <property type="entry name" value="AAA+_ATPase"/>
</dbReference>
<dbReference type="NCBIfam" id="TIGR02533">
    <property type="entry name" value="type_II_gspE"/>
    <property type="match status" value="1"/>
</dbReference>
<dbReference type="InterPro" id="IPR027417">
    <property type="entry name" value="P-loop_NTPase"/>
</dbReference>
<organism evidence="6 7">
    <name type="scientific">Leptospirillum ferrooxidans (strain C2-3)</name>
    <dbReference type="NCBI Taxonomy" id="1162668"/>
    <lineage>
        <taxon>Bacteria</taxon>
        <taxon>Pseudomonadati</taxon>
        <taxon>Nitrospirota</taxon>
        <taxon>Nitrospiria</taxon>
        <taxon>Nitrospirales</taxon>
        <taxon>Nitrospiraceae</taxon>
        <taxon>Leptospirillum</taxon>
    </lineage>
</organism>
<dbReference type="Pfam" id="PF00437">
    <property type="entry name" value="T2SSE"/>
    <property type="match status" value="1"/>
</dbReference>
<evidence type="ECO:0000256" key="4">
    <source>
        <dbReference type="ARBA" id="ARBA00024382"/>
    </source>
</evidence>
<reference evidence="7" key="2">
    <citation type="submission" date="2012-03" db="EMBL/GenBank/DDBJ databases">
        <title>The complete genome sequence of the pioneer microbe on fresh volcanic deposit, Leptospirillum ferrooxidans strain C2-3.</title>
        <authorList>
            <person name="Fujimura R."/>
            <person name="Sato Y."/>
            <person name="Nishizawa T."/>
            <person name="Nanba K."/>
            <person name="Oshima K."/>
            <person name="Hattori M."/>
            <person name="Kamijo T."/>
            <person name="Ohta H."/>
        </authorList>
    </citation>
    <scope>NUCLEOTIDE SEQUENCE [LARGE SCALE GENOMIC DNA]</scope>
    <source>
        <strain evidence="7">C2-3</strain>
    </source>
</reference>